<dbReference type="InterPro" id="IPR036873">
    <property type="entry name" value="Rhodanese-like_dom_sf"/>
</dbReference>
<organism evidence="2 3">
    <name type="scientific">Thalassobacillus cyri</name>
    <dbReference type="NCBI Taxonomy" id="571932"/>
    <lineage>
        <taxon>Bacteria</taxon>
        <taxon>Bacillati</taxon>
        <taxon>Bacillota</taxon>
        <taxon>Bacilli</taxon>
        <taxon>Bacillales</taxon>
        <taxon>Bacillaceae</taxon>
        <taxon>Thalassobacillus</taxon>
    </lineage>
</organism>
<sequence>METLITIIAVAFLIGFLAKRLMPAKGVDQITTSQLKDEMKQKKDKQFIDVRTPGEYKSNHIKGFNNLPLQQLGNQADQLNKEKPVYVICQSGGRSSAASRMLKKKGFEKVINVQGGMNAWRG</sequence>
<keyword evidence="2" id="KW-0808">Transferase</keyword>
<dbReference type="PANTHER" id="PTHR43031:SF17">
    <property type="entry name" value="SULFURTRANSFERASE YTWF-RELATED"/>
    <property type="match status" value="1"/>
</dbReference>
<dbReference type="Proteomes" id="UP000198584">
    <property type="component" value="Unassembled WGS sequence"/>
</dbReference>
<evidence type="ECO:0000313" key="3">
    <source>
        <dbReference type="Proteomes" id="UP000198584"/>
    </source>
</evidence>
<reference evidence="2 3" key="1">
    <citation type="submission" date="2016-10" db="EMBL/GenBank/DDBJ databases">
        <authorList>
            <person name="de Groot N.N."/>
        </authorList>
    </citation>
    <scope>NUCLEOTIDE SEQUENCE [LARGE SCALE GENOMIC DNA]</scope>
    <source>
        <strain evidence="2 3">CCM7597</strain>
    </source>
</reference>
<dbReference type="OrthoDB" id="9800872at2"/>
<dbReference type="Pfam" id="PF00581">
    <property type="entry name" value="Rhodanese"/>
    <property type="match status" value="1"/>
</dbReference>
<dbReference type="STRING" id="571932.SAMN05421743_112103"/>
<protein>
    <submittedName>
        <fullName evidence="2">Rhodanese-related sulfurtransferase</fullName>
    </submittedName>
</protein>
<dbReference type="InterPro" id="IPR001763">
    <property type="entry name" value="Rhodanese-like_dom"/>
</dbReference>
<dbReference type="PANTHER" id="PTHR43031">
    <property type="entry name" value="FAD-DEPENDENT OXIDOREDUCTASE"/>
    <property type="match status" value="1"/>
</dbReference>
<dbReference type="AlphaFoldDB" id="A0A1H4FSA3"/>
<dbReference type="RefSeq" id="WP_093045729.1">
    <property type="nucleotide sequence ID" value="NZ_FNQR01000012.1"/>
</dbReference>
<name>A0A1H4FSA3_9BACI</name>
<dbReference type="Gene3D" id="3.40.250.10">
    <property type="entry name" value="Rhodanese-like domain"/>
    <property type="match status" value="1"/>
</dbReference>
<dbReference type="PROSITE" id="PS50206">
    <property type="entry name" value="RHODANESE_3"/>
    <property type="match status" value="1"/>
</dbReference>
<evidence type="ECO:0000259" key="1">
    <source>
        <dbReference type="PROSITE" id="PS50206"/>
    </source>
</evidence>
<evidence type="ECO:0000313" key="2">
    <source>
        <dbReference type="EMBL" id="SEB00206.1"/>
    </source>
</evidence>
<dbReference type="SUPFAM" id="SSF52821">
    <property type="entry name" value="Rhodanese/Cell cycle control phosphatase"/>
    <property type="match status" value="1"/>
</dbReference>
<dbReference type="CDD" id="cd00158">
    <property type="entry name" value="RHOD"/>
    <property type="match status" value="1"/>
</dbReference>
<accession>A0A1H4FSA3</accession>
<feature type="domain" description="Rhodanese" evidence="1">
    <location>
        <begin position="41"/>
        <end position="121"/>
    </location>
</feature>
<dbReference type="SMART" id="SM00450">
    <property type="entry name" value="RHOD"/>
    <property type="match status" value="1"/>
</dbReference>
<proteinExistence type="predicted"/>
<dbReference type="GO" id="GO:0016740">
    <property type="term" value="F:transferase activity"/>
    <property type="evidence" value="ECO:0007669"/>
    <property type="project" value="UniProtKB-KW"/>
</dbReference>
<dbReference type="InterPro" id="IPR050229">
    <property type="entry name" value="GlpE_sulfurtransferase"/>
</dbReference>
<dbReference type="EMBL" id="FNQR01000012">
    <property type="protein sequence ID" value="SEB00206.1"/>
    <property type="molecule type" value="Genomic_DNA"/>
</dbReference>
<gene>
    <name evidence="2" type="ORF">SAMN05421743_112103</name>
</gene>
<keyword evidence="3" id="KW-1185">Reference proteome</keyword>